<dbReference type="EMBL" id="SNYF01000008">
    <property type="protein sequence ID" value="TDQ15193.1"/>
    <property type="molecule type" value="Genomic_DNA"/>
</dbReference>
<protein>
    <submittedName>
        <fullName evidence="1">Uncharacterized protein</fullName>
    </submittedName>
</protein>
<dbReference type="AlphaFoldDB" id="A0A4R6T3B8"/>
<organism evidence="1 2">
    <name type="scientific">Algoriphagus boseongensis</name>
    <dbReference type="NCBI Taxonomy" id="1442587"/>
    <lineage>
        <taxon>Bacteria</taxon>
        <taxon>Pseudomonadati</taxon>
        <taxon>Bacteroidota</taxon>
        <taxon>Cytophagia</taxon>
        <taxon>Cytophagales</taxon>
        <taxon>Cyclobacteriaceae</taxon>
        <taxon>Algoriphagus</taxon>
    </lineage>
</organism>
<accession>A0A4R6T3B8</accession>
<dbReference type="RefSeq" id="WP_133557380.1">
    <property type="nucleotide sequence ID" value="NZ_SNYF01000008.1"/>
</dbReference>
<reference evidence="1 2" key="1">
    <citation type="submission" date="2019-03" db="EMBL/GenBank/DDBJ databases">
        <title>Genomic Encyclopedia of Type Strains, Phase III (KMG-III): the genomes of soil and plant-associated and newly described type strains.</title>
        <authorList>
            <person name="Whitman W."/>
        </authorList>
    </citation>
    <scope>NUCLEOTIDE SEQUENCE [LARGE SCALE GENOMIC DNA]</scope>
    <source>
        <strain evidence="1 2">CECT 8446</strain>
    </source>
</reference>
<proteinExistence type="predicted"/>
<evidence type="ECO:0000313" key="2">
    <source>
        <dbReference type="Proteomes" id="UP000294535"/>
    </source>
</evidence>
<gene>
    <name evidence="1" type="ORF">DFQ04_3079</name>
</gene>
<name>A0A4R6T3B8_9BACT</name>
<sequence>MDRFYFIPTSSLNFNNILSSESISPHSFYEKRGYGFKRFEKVVSNSLSNSFLAYSIIPRVPILITEREEFLIYLAVPESYFKSYKTIERGHFQILQIDRPIYINPIECFFLVRTDEERRKLIAGSKKSLEVKHADLYCEKVFLLDEYHLDSFAWDDNVLEGIADLKSIKPEVLEEDKKFNKLKGLIYGYVAGATMNQPKEIIEGKRYFQRFINVFSSLLNDLSVMAAGKSKQLPNKNKLEAQVSELIDLQGKIATLFRGNESIEINEVISRDFSIDKEVLKSFEKLRYKNSQESVLTILSKFIKEKEPNYYSIGELLGRLITQIKQFIRYSNPQSYERLENDFSSISNVVNSKISTFKSDHGSTEKFKVLPFSIVGDFELKVQDTILSKDEQLIFELIINDLLSWTEVSSQDEIAQIRTELIQSVGKKIKETVGKESTPELEYLRRLFQSLKTIGTGFRPDESGYITLQSLACFLNRYSELEKLQDFMEKNGVRIFNYAYTYWGAAYGYANLSKLLISSISQNPELFKVINSFFEKTTGVKGNRHDLVSEFLFKYKGEKPIVVELKPVIPSKLETPKIPGSNSNPELQEKKSFEQVLRSQKELANKEDLIIQLVNISIQAIKNSENPEMFSFPKNKTSEFRDILKSNSKKMKGIGPKGIEFITSLFESYYGHE</sequence>
<dbReference type="Proteomes" id="UP000294535">
    <property type="component" value="Unassembled WGS sequence"/>
</dbReference>
<evidence type="ECO:0000313" key="1">
    <source>
        <dbReference type="EMBL" id="TDQ15193.1"/>
    </source>
</evidence>
<dbReference type="OrthoDB" id="3036093at2"/>
<keyword evidence="2" id="KW-1185">Reference proteome</keyword>
<comment type="caution">
    <text evidence="1">The sequence shown here is derived from an EMBL/GenBank/DDBJ whole genome shotgun (WGS) entry which is preliminary data.</text>
</comment>